<dbReference type="GO" id="GO:0046872">
    <property type="term" value="F:metal ion binding"/>
    <property type="evidence" value="ECO:0007669"/>
    <property type="project" value="UniProtKB-KW"/>
</dbReference>
<reference evidence="10 11" key="1">
    <citation type="submission" date="2015-06" db="EMBL/GenBank/DDBJ databases">
        <title>Draft genome sequence of an Alphaproteobacteria species associated to the Mediterranean sponge Oscarella lobularis.</title>
        <authorList>
            <person name="Jourda C."/>
            <person name="Santini S."/>
            <person name="Claverie J.-M."/>
        </authorList>
    </citation>
    <scope>NUCLEOTIDE SEQUENCE [LARGE SCALE GENOMIC DNA]</scope>
    <source>
        <strain evidence="10">IGS</strain>
    </source>
</reference>
<accession>A0A0J9ECS7</accession>
<name>A0A0J9ECS7_9RHOB</name>
<dbReference type="CDD" id="cd00854">
    <property type="entry name" value="NagA"/>
    <property type="match status" value="1"/>
</dbReference>
<feature type="binding site" evidence="7">
    <location>
        <position position="253"/>
    </location>
    <ligand>
        <name>substrate</name>
    </ligand>
</feature>
<dbReference type="Gene3D" id="3.20.20.140">
    <property type="entry name" value="Metal-dependent hydrolases"/>
    <property type="match status" value="1"/>
</dbReference>
<dbReference type="GO" id="GO:0008448">
    <property type="term" value="F:N-acetylglucosamine-6-phosphate deacetylase activity"/>
    <property type="evidence" value="ECO:0007669"/>
    <property type="project" value="UniProtKB-EC"/>
</dbReference>
<dbReference type="Pfam" id="PF01979">
    <property type="entry name" value="Amidohydro_1"/>
    <property type="match status" value="1"/>
</dbReference>
<feature type="domain" description="Amidohydrolase-related" evidence="9">
    <location>
        <begin position="53"/>
        <end position="378"/>
    </location>
</feature>
<evidence type="ECO:0000259" key="9">
    <source>
        <dbReference type="Pfam" id="PF01979"/>
    </source>
</evidence>
<keyword evidence="4 5" id="KW-0119">Carbohydrate metabolism</keyword>
<keyword evidence="11" id="KW-1185">Reference proteome</keyword>
<evidence type="ECO:0000256" key="3">
    <source>
        <dbReference type="ARBA" id="ARBA00022801"/>
    </source>
</evidence>
<evidence type="ECO:0000256" key="6">
    <source>
        <dbReference type="PIRSR" id="PIRSR038994-1"/>
    </source>
</evidence>
<feature type="binding site" evidence="7">
    <location>
        <begin position="221"/>
        <end position="222"/>
    </location>
    <ligand>
        <name>substrate</name>
    </ligand>
</feature>
<evidence type="ECO:0000256" key="1">
    <source>
        <dbReference type="ARBA" id="ARBA00010716"/>
    </source>
</evidence>
<dbReference type="InterPro" id="IPR006680">
    <property type="entry name" value="Amidohydro-rel"/>
</dbReference>
<comment type="caution">
    <text evidence="10">The sequence shown here is derived from an EMBL/GenBank/DDBJ whole genome shotgun (WGS) entry which is preliminary data.</text>
</comment>
<organism evidence="10 11">
    <name type="scientific">Candidatus Rhodobacter oscarellae</name>
    <dbReference type="NCBI Taxonomy" id="1675527"/>
    <lineage>
        <taxon>Bacteria</taxon>
        <taxon>Pseudomonadati</taxon>
        <taxon>Pseudomonadota</taxon>
        <taxon>Alphaproteobacteria</taxon>
        <taxon>Rhodobacterales</taxon>
        <taxon>Rhodobacter group</taxon>
        <taxon>Rhodobacter</taxon>
    </lineage>
</organism>
<dbReference type="PATRIC" id="fig|1675527.3.peg.691"/>
<feature type="binding site" evidence="8">
    <location>
        <position position="197"/>
    </location>
    <ligand>
        <name>Zn(2+)</name>
        <dbReference type="ChEBI" id="CHEBI:29105"/>
    </ligand>
</feature>
<dbReference type="AlphaFoldDB" id="A0A0J9ECS7"/>
<dbReference type="PANTHER" id="PTHR11113">
    <property type="entry name" value="N-ACETYLGLUCOSAMINE-6-PHOSPHATE DEACETYLASE"/>
    <property type="match status" value="1"/>
</dbReference>
<dbReference type="Proteomes" id="UP000037178">
    <property type="component" value="Unassembled WGS sequence"/>
</dbReference>
<gene>
    <name evidence="10" type="ORF">AIOL_000632</name>
</gene>
<keyword evidence="3 5" id="KW-0378">Hydrolase</keyword>
<feature type="binding site" evidence="8">
    <location>
        <position position="218"/>
    </location>
    <ligand>
        <name>Zn(2+)</name>
        <dbReference type="ChEBI" id="CHEBI:29105"/>
    </ligand>
</feature>
<feature type="binding site" evidence="7">
    <location>
        <position position="229"/>
    </location>
    <ligand>
        <name>substrate</name>
    </ligand>
</feature>
<feature type="binding site" evidence="7">
    <location>
        <begin position="310"/>
        <end position="312"/>
    </location>
    <ligand>
        <name>substrate</name>
    </ligand>
</feature>
<dbReference type="EMBL" id="LFTY01000001">
    <property type="protein sequence ID" value="KMW60476.1"/>
    <property type="molecule type" value="Genomic_DNA"/>
</dbReference>
<proteinExistence type="inferred from homology"/>
<keyword evidence="2 8" id="KW-0479">Metal-binding</keyword>
<comment type="cofactor">
    <cofactor evidence="8">
        <name>a divalent metal cation</name>
        <dbReference type="ChEBI" id="CHEBI:60240"/>
    </cofactor>
    <text evidence="8">Binds 1 divalent metal cation per subunit.</text>
</comment>
<dbReference type="InterPro" id="IPR003764">
    <property type="entry name" value="GlcNAc_6-P_deAcase"/>
</dbReference>
<protein>
    <submittedName>
        <fullName evidence="10">N-acetylglucosamine-6-phosphate deacetylase</fullName>
        <ecNumber evidence="10">3.5.1.25</ecNumber>
    </submittedName>
</protein>
<dbReference type="GO" id="GO:0006046">
    <property type="term" value="P:N-acetylglucosamine catabolic process"/>
    <property type="evidence" value="ECO:0007669"/>
    <property type="project" value="TreeGrafter"/>
</dbReference>
<evidence type="ECO:0000256" key="2">
    <source>
        <dbReference type="ARBA" id="ARBA00022723"/>
    </source>
</evidence>
<comment type="similarity">
    <text evidence="1 5">Belongs to the metallo-dependent hydrolases superfamily. NagA family.</text>
</comment>
<evidence type="ECO:0000313" key="10">
    <source>
        <dbReference type="EMBL" id="KMW60476.1"/>
    </source>
</evidence>
<dbReference type="SUPFAM" id="SSF51556">
    <property type="entry name" value="Metallo-dependent hydrolases"/>
    <property type="match status" value="1"/>
</dbReference>
<dbReference type="PANTHER" id="PTHR11113:SF14">
    <property type="entry name" value="N-ACETYLGLUCOSAMINE-6-PHOSPHATE DEACETYLASE"/>
    <property type="match status" value="1"/>
</dbReference>
<feature type="binding site" evidence="7">
    <location>
        <position position="142"/>
    </location>
    <ligand>
        <name>substrate</name>
    </ligand>
</feature>
<dbReference type="RefSeq" id="WP_049641554.1">
    <property type="nucleotide sequence ID" value="NZ_LFTY01000001.1"/>
</dbReference>
<evidence type="ECO:0000313" key="11">
    <source>
        <dbReference type="Proteomes" id="UP000037178"/>
    </source>
</evidence>
<dbReference type="SUPFAM" id="SSF51338">
    <property type="entry name" value="Composite domain of metallo-dependent hydrolases"/>
    <property type="match status" value="1"/>
</dbReference>
<dbReference type="InterPro" id="IPR032466">
    <property type="entry name" value="Metal_Hydrolase"/>
</dbReference>
<dbReference type="OrthoDB" id="9776488at2"/>
<evidence type="ECO:0000256" key="7">
    <source>
        <dbReference type="PIRSR" id="PIRSR038994-2"/>
    </source>
</evidence>
<evidence type="ECO:0000256" key="4">
    <source>
        <dbReference type="ARBA" id="ARBA00023277"/>
    </source>
</evidence>
<feature type="binding site" evidence="8">
    <location>
        <position position="131"/>
    </location>
    <ligand>
        <name>Zn(2+)</name>
        <dbReference type="ChEBI" id="CHEBI:29105"/>
    </ligand>
</feature>
<sequence>MPDQAIRAGRIFDGERWHEQSALVTSGGRISAIVPGGDVAAAHVVADYGDHQIVPGFIDLQVNGGDAVQFGGSHTSVDDIRRITAAHARTGTTKVMVTLITDTPDVTAAALSAGEAASLAAVPGYLGLHLEGPHLSVARKGAHDADLIRPMTDADMDQLVQFVDRVGVLKLTIAPENVTADQVQILHEKGIVISLGHSDTSAETAQRYADAGARLVTHLYNAMSPLSHRAPGLVGAALTDGRLWSGMIADGVHVDPMAMRVALDSKAGPGRIFLVTDAMAPLGTKAREFELNGRRILRRDGRLTLPDGTLAGADVDMLSSLRVLTDQVNVPLDEALRMAALYPAQAVGIEADHGHLKPGARADFAVLGSGLNHVATWIGGACA</sequence>
<dbReference type="NCBIfam" id="TIGR00221">
    <property type="entry name" value="nagA"/>
    <property type="match status" value="1"/>
</dbReference>
<dbReference type="STRING" id="1675527.AIOL_000632"/>
<dbReference type="InterPro" id="IPR011059">
    <property type="entry name" value="Metal-dep_hydrolase_composite"/>
</dbReference>
<evidence type="ECO:0000256" key="5">
    <source>
        <dbReference type="PIRNR" id="PIRNR038994"/>
    </source>
</evidence>
<dbReference type="PIRSF" id="PIRSF038994">
    <property type="entry name" value="NagA"/>
    <property type="match status" value="1"/>
</dbReference>
<feature type="active site" description="Proton donor/acceptor" evidence="6">
    <location>
        <position position="277"/>
    </location>
</feature>
<dbReference type="EC" id="3.5.1.25" evidence="10"/>
<evidence type="ECO:0000256" key="8">
    <source>
        <dbReference type="PIRSR" id="PIRSR038994-3"/>
    </source>
</evidence>
<dbReference type="Gene3D" id="2.30.40.10">
    <property type="entry name" value="Urease, subunit C, domain 1"/>
    <property type="match status" value="1"/>
</dbReference>